<proteinExistence type="predicted"/>
<comment type="caution">
    <text evidence="2">The sequence shown here is derived from an EMBL/GenBank/DDBJ whole genome shotgun (WGS) entry which is preliminary data.</text>
</comment>
<keyword evidence="3" id="KW-1185">Reference proteome</keyword>
<evidence type="ECO:0000313" key="2">
    <source>
        <dbReference type="EMBL" id="KAJ8317539.1"/>
    </source>
</evidence>
<evidence type="ECO:0000313" key="3">
    <source>
        <dbReference type="Proteomes" id="UP001217089"/>
    </source>
</evidence>
<reference evidence="2 3" key="1">
    <citation type="submission" date="2022-12" db="EMBL/GenBank/DDBJ databases">
        <title>Chromosome-level genome of Tegillarca granosa.</title>
        <authorList>
            <person name="Kim J."/>
        </authorList>
    </citation>
    <scope>NUCLEOTIDE SEQUENCE [LARGE SCALE GENOMIC DNA]</scope>
    <source>
        <strain evidence="2">Teg-2019</strain>
        <tissue evidence="2">Adductor muscle</tissue>
    </source>
</reference>
<gene>
    <name evidence="2" type="ORF">KUTeg_005443</name>
</gene>
<protein>
    <submittedName>
        <fullName evidence="2">Uncharacterized protein</fullName>
    </submittedName>
</protein>
<feature type="region of interest" description="Disordered" evidence="1">
    <location>
        <begin position="278"/>
        <end position="318"/>
    </location>
</feature>
<dbReference type="Proteomes" id="UP001217089">
    <property type="component" value="Unassembled WGS sequence"/>
</dbReference>
<evidence type="ECO:0000256" key="1">
    <source>
        <dbReference type="SAM" id="MobiDB-lite"/>
    </source>
</evidence>
<organism evidence="2 3">
    <name type="scientific">Tegillarca granosa</name>
    <name type="common">Malaysian cockle</name>
    <name type="synonym">Anadara granosa</name>
    <dbReference type="NCBI Taxonomy" id="220873"/>
    <lineage>
        <taxon>Eukaryota</taxon>
        <taxon>Metazoa</taxon>
        <taxon>Spiralia</taxon>
        <taxon>Lophotrochozoa</taxon>
        <taxon>Mollusca</taxon>
        <taxon>Bivalvia</taxon>
        <taxon>Autobranchia</taxon>
        <taxon>Pteriomorphia</taxon>
        <taxon>Arcoida</taxon>
        <taxon>Arcoidea</taxon>
        <taxon>Arcidae</taxon>
        <taxon>Tegillarca</taxon>
    </lineage>
</organism>
<sequence length="427" mass="49448">MHRCSFDTTKRTVLKCAYKIKDVNQLEQIVTQQNYTLNMSVDLEHWLARPTTTTSSTTSDMTFSFPTTSSSTTDWLKHPISSTPNITMATTPKKETESSDWPASSFQGIQMWLTNVEPFNFIEDDFEIVDEETSSIEDGSLNLETKPYVGFAIPKLEVKESPKSDLDIWLKKEPIPLKTSCKHLEQDERLATDVISKDEKVSLDTGIWIISQSKKGSEKTTFADYEMFNHLRQESNNLMDWIKKEMTKDPDEASEVYNPLTAWNDFHKSIVWIHESNPDRRESSMSHIRSGNTDKWLHKRSSNNSLDKSTTVQNKEPIKPEDTSYTKWLKKETPVKKIETRVNSTFGNWDNILRQSNKDSEATLINPTENANKIWLLPSKDEEQCKIKKPTESSLHVNKKDNKKWIYEEARDSEITEHPISFFFRAK</sequence>
<dbReference type="EMBL" id="JARBDR010000246">
    <property type="protein sequence ID" value="KAJ8317539.1"/>
    <property type="molecule type" value="Genomic_DNA"/>
</dbReference>
<feature type="compositionally biased region" description="Polar residues" evidence="1">
    <location>
        <begin position="302"/>
        <end position="314"/>
    </location>
</feature>
<name>A0ABQ9FJU5_TEGGR</name>
<accession>A0ABQ9FJU5</accession>